<reference evidence="2 3" key="1">
    <citation type="journal article" date="2015" name="Nat. Commun.">
        <title>Lucilia cuprina genome unlocks parasitic fly biology to underpin future interventions.</title>
        <authorList>
            <person name="Anstead C.A."/>
            <person name="Korhonen P.K."/>
            <person name="Young N.D."/>
            <person name="Hall R.S."/>
            <person name="Jex A.R."/>
            <person name="Murali S.C."/>
            <person name="Hughes D.S."/>
            <person name="Lee S.F."/>
            <person name="Perry T."/>
            <person name="Stroehlein A.J."/>
            <person name="Ansell B.R."/>
            <person name="Breugelmans B."/>
            <person name="Hofmann A."/>
            <person name="Qu J."/>
            <person name="Dugan S."/>
            <person name="Lee S.L."/>
            <person name="Chao H."/>
            <person name="Dinh H."/>
            <person name="Han Y."/>
            <person name="Doddapaneni H.V."/>
            <person name="Worley K.C."/>
            <person name="Muzny D.M."/>
            <person name="Ioannidis P."/>
            <person name="Waterhouse R.M."/>
            <person name="Zdobnov E.M."/>
            <person name="James P.J."/>
            <person name="Bagnall N.H."/>
            <person name="Kotze A.C."/>
            <person name="Gibbs R.A."/>
            <person name="Richards S."/>
            <person name="Batterham P."/>
            <person name="Gasser R.B."/>
        </authorList>
    </citation>
    <scope>NUCLEOTIDE SEQUENCE [LARGE SCALE GENOMIC DNA]</scope>
    <source>
        <strain evidence="2 3">LS</strain>
        <tissue evidence="2">Full body</tissue>
    </source>
</reference>
<dbReference type="Pfam" id="PF18016">
    <property type="entry name" value="SAM_3"/>
    <property type="match status" value="1"/>
</dbReference>
<gene>
    <name evidence="2" type="ORF">FF38_07517</name>
</gene>
<dbReference type="InterPro" id="IPR039801">
    <property type="entry name" value="EPS8-like"/>
</dbReference>
<organism evidence="2 3">
    <name type="scientific">Lucilia cuprina</name>
    <name type="common">Green bottle fly</name>
    <name type="synonym">Australian sheep blowfly</name>
    <dbReference type="NCBI Taxonomy" id="7375"/>
    <lineage>
        <taxon>Eukaryota</taxon>
        <taxon>Metazoa</taxon>
        <taxon>Ecdysozoa</taxon>
        <taxon>Arthropoda</taxon>
        <taxon>Hexapoda</taxon>
        <taxon>Insecta</taxon>
        <taxon>Pterygota</taxon>
        <taxon>Neoptera</taxon>
        <taxon>Endopterygota</taxon>
        <taxon>Diptera</taxon>
        <taxon>Brachycera</taxon>
        <taxon>Muscomorpha</taxon>
        <taxon>Oestroidea</taxon>
        <taxon>Calliphoridae</taxon>
        <taxon>Luciliinae</taxon>
        <taxon>Lucilia</taxon>
    </lineage>
</organism>
<dbReference type="AlphaFoldDB" id="A0A0L0CP03"/>
<dbReference type="OMA" id="ILYQICT"/>
<dbReference type="PANTHER" id="PTHR12287">
    <property type="entry name" value="EPIDERMAL GROWTH FACTOR RECEPTOR KINASE SUBSTRATE EPS8-RELATED PROTEIN"/>
    <property type="match status" value="1"/>
</dbReference>
<dbReference type="GO" id="GO:0035023">
    <property type="term" value="P:regulation of Rho protein signal transduction"/>
    <property type="evidence" value="ECO:0007669"/>
    <property type="project" value="TreeGrafter"/>
</dbReference>
<keyword evidence="3" id="KW-1185">Reference proteome</keyword>
<dbReference type="GO" id="GO:0005886">
    <property type="term" value="C:plasma membrane"/>
    <property type="evidence" value="ECO:0007669"/>
    <property type="project" value="TreeGrafter"/>
</dbReference>
<evidence type="ECO:0000313" key="3">
    <source>
        <dbReference type="Proteomes" id="UP000037069"/>
    </source>
</evidence>
<dbReference type="GO" id="GO:0003779">
    <property type="term" value="F:actin binding"/>
    <property type="evidence" value="ECO:0007669"/>
    <property type="project" value="TreeGrafter"/>
</dbReference>
<name>A0A0L0CP03_LUCCU</name>
<dbReference type="Proteomes" id="UP000037069">
    <property type="component" value="Unassembled WGS sequence"/>
</dbReference>
<dbReference type="GO" id="GO:0007266">
    <property type="term" value="P:Rho protein signal transduction"/>
    <property type="evidence" value="ECO:0007669"/>
    <property type="project" value="TreeGrafter"/>
</dbReference>
<proteinExistence type="predicted"/>
<accession>A0A0L0CP03</accession>
<comment type="caution">
    <text evidence="2">The sequence shown here is derived from an EMBL/GenBank/DDBJ whole genome shotgun (WGS) entry which is preliminary data.</text>
</comment>
<sequence length="169" mass="19392">MTEKLKFYDVRGRELAFFKNYLTIPSYSKPTSSLTEIQKSNSPTYCGYSVQEELKHVLRQRERRNDLDIHKTLTIYIDQKSSPTDVVAWLKAKEFSTNIIERIKGLNAEELFALSRERIMEICGSNEGKRLASQLSLQKSVSGYKTARSAELHSILAKARPKSEMNVLN</sequence>
<dbReference type="PANTHER" id="PTHR12287:SF23">
    <property type="entry name" value="AROUSER, ISOFORM A-RELATED"/>
    <property type="match status" value="1"/>
</dbReference>
<dbReference type="Gene3D" id="1.10.150.50">
    <property type="entry name" value="Transcription Factor, Ets-1"/>
    <property type="match status" value="1"/>
</dbReference>
<dbReference type="EMBL" id="JRES01000108">
    <property type="protein sequence ID" value="KNC34060.1"/>
    <property type="molecule type" value="Genomic_DNA"/>
</dbReference>
<feature type="domain" description="SAM" evidence="1">
    <location>
        <begin position="74"/>
        <end position="136"/>
    </location>
</feature>
<dbReference type="STRING" id="7375.A0A0L0CP03"/>
<dbReference type="InterPro" id="IPR013761">
    <property type="entry name" value="SAM/pointed_sf"/>
</dbReference>
<evidence type="ECO:0000259" key="1">
    <source>
        <dbReference type="Pfam" id="PF18016"/>
    </source>
</evidence>
<protein>
    <recommendedName>
        <fullName evidence="1">SAM domain-containing protein</fullName>
    </recommendedName>
</protein>
<dbReference type="OrthoDB" id="4680325at2759"/>
<evidence type="ECO:0000313" key="2">
    <source>
        <dbReference type="EMBL" id="KNC34060.1"/>
    </source>
</evidence>
<dbReference type="InterPro" id="IPR041418">
    <property type="entry name" value="SAM_3"/>
</dbReference>